<accession>A0A840DDK1</accession>
<name>A0A840DDK1_9BACE</name>
<dbReference type="Proteomes" id="UP000560658">
    <property type="component" value="Unassembled WGS sequence"/>
</dbReference>
<dbReference type="EMBL" id="JACIER010000035">
    <property type="protein sequence ID" value="MBB4046422.1"/>
    <property type="molecule type" value="Genomic_DNA"/>
</dbReference>
<reference evidence="1" key="1">
    <citation type="submission" date="2020-08" db="EMBL/GenBank/DDBJ databases">
        <title>Genomic Encyclopedia of Type Strains, Phase IV (KMG-IV): sequencing the most valuable type-strain genomes for metagenomic binning, comparative biology and taxonomic classification.</title>
        <authorList>
            <person name="Goeker M."/>
        </authorList>
    </citation>
    <scope>NUCLEOTIDE SEQUENCE [LARGE SCALE GENOMIC DNA]</scope>
    <source>
        <strain evidence="1">DSM 105720</strain>
    </source>
</reference>
<keyword evidence="2" id="KW-1185">Reference proteome</keyword>
<evidence type="ECO:0000313" key="1">
    <source>
        <dbReference type="EMBL" id="MBB4046422.1"/>
    </source>
</evidence>
<protein>
    <submittedName>
        <fullName evidence="1">Uncharacterized protein</fullName>
    </submittedName>
</protein>
<evidence type="ECO:0000313" key="2">
    <source>
        <dbReference type="Proteomes" id="UP000560658"/>
    </source>
</evidence>
<organism evidence="1 2">
    <name type="scientific">Bacteroides reticulotermitis</name>
    <dbReference type="NCBI Taxonomy" id="1133319"/>
    <lineage>
        <taxon>Bacteria</taxon>
        <taxon>Pseudomonadati</taxon>
        <taxon>Bacteroidota</taxon>
        <taxon>Bacteroidia</taxon>
        <taxon>Bacteroidales</taxon>
        <taxon>Bacteroidaceae</taxon>
        <taxon>Bacteroides</taxon>
    </lineage>
</organism>
<dbReference type="AlphaFoldDB" id="A0A840DDK1"/>
<comment type="caution">
    <text evidence="1">The sequence shown here is derived from an EMBL/GenBank/DDBJ whole genome shotgun (WGS) entry which is preliminary data.</text>
</comment>
<dbReference type="RefSeq" id="WP_244437404.1">
    <property type="nucleotide sequence ID" value="NZ_JACIER010000035.1"/>
</dbReference>
<proteinExistence type="predicted"/>
<gene>
    <name evidence="1" type="ORF">GGR06_004256</name>
</gene>
<sequence length="140" mass="15795">MVETTERFSDERATGFARSEVAEKLKPVIGLHEIEVKDDRLEFPSVHPSAEVSESELPDETKTTVILYKDITSISPFEARIEVLLQCGELYIFSTMDSVRTHINTYNSSGDIKSQKPITAQDVTENIWDSLDETLSKAKK</sequence>